<organism evidence="1">
    <name type="scientific">Arundo donax</name>
    <name type="common">Giant reed</name>
    <name type="synonym">Donax arundinaceus</name>
    <dbReference type="NCBI Taxonomy" id="35708"/>
    <lineage>
        <taxon>Eukaryota</taxon>
        <taxon>Viridiplantae</taxon>
        <taxon>Streptophyta</taxon>
        <taxon>Embryophyta</taxon>
        <taxon>Tracheophyta</taxon>
        <taxon>Spermatophyta</taxon>
        <taxon>Magnoliopsida</taxon>
        <taxon>Liliopsida</taxon>
        <taxon>Poales</taxon>
        <taxon>Poaceae</taxon>
        <taxon>PACMAD clade</taxon>
        <taxon>Arundinoideae</taxon>
        <taxon>Arundineae</taxon>
        <taxon>Arundo</taxon>
    </lineage>
</organism>
<proteinExistence type="predicted"/>
<evidence type="ECO:0000313" key="1">
    <source>
        <dbReference type="EMBL" id="JAE02859.1"/>
    </source>
</evidence>
<reference evidence="1" key="2">
    <citation type="journal article" date="2015" name="Data Brief">
        <title>Shoot transcriptome of the giant reed, Arundo donax.</title>
        <authorList>
            <person name="Barrero R.A."/>
            <person name="Guerrero F.D."/>
            <person name="Moolhuijzen P."/>
            <person name="Goolsby J.A."/>
            <person name="Tidwell J."/>
            <person name="Bellgard S.E."/>
            <person name="Bellgard M.I."/>
        </authorList>
    </citation>
    <scope>NUCLEOTIDE SEQUENCE</scope>
    <source>
        <tissue evidence="1">Shoot tissue taken approximately 20 cm above the soil surface</tissue>
    </source>
</reference>
<dbReference type="EMBL" id="GBRH01195037">
    <property type="protein sequence ID" value="JAE02859.1"/>
    <property type="molecule type" value="Transcribed_RNA"/>
</dbReference>
<dbReference type="AlphaFoldDB" id="A0A0A9EV28"/>
<protein>
    <submittedName>
        <fullName evidence="1">Uncharacterized protein</fullName>
    </submittedName>
</protein>
<sequence length="52" mass="5851">MFTTVVTGSKSLLFTRTRWLFDNIPLTQSLENTSSRSSFRRICSSLSSSSES</sequence>
<accession>A0A0A9EV28</accession>
<reference evidence="1" key="1">
    <citation type="submission" date="2014-09" db="EMBL/GenBank/DDBJ databases">
        <authorList>
            <person name="Magalhaes I.L.F."/>
            <person name="Oliveira U."/>
            <person name="Santos F.R."/>
            <person name="Vidigal T.H.D.A."/>
            <person name="Brescovit A.D."/>
            <person name="Santos A.J."/>
        </authorList>
    </citation>
    <scope>NUCLEOTIDE SEQUENCE</scope>
    <source>
        <tissue evidence="1">Shoot tissue taken approximately 20 cm above the soil surface</tissue>
    </source>
</reference>
<name>A0A0A9EV28_ARUDO</name>